<evidence type="ECO:0000313" key="2">
    <source>
        <dbReference type="Proteomes" id="UP000313948"/>
    </source>
</evidence>
<sequence length="149" mass="16651">MRVWSLHPRYLDRQGLLACWRESLLAQAVLAGRTRGYREHSQLVRFRATPEPVATIGAYLLVVAEEARERGYRFDTGRIDRPATVGQAPGGVERVPVTDGQVAHEWAHLGAKLAMRSPERLALLDPVATVEVHPLFVRVPGAVEPWERA</sequence>
<dbReference type="InterPro" id="IPR004260">
    <property type="entry name" value="Pyr-dimer_DNA_glycosylase"/>
</dbReference>
<dbReference type="Pfam" id="PF03013">
    <property type="entry name" value="Pyr_excise"/>
    <property type="match status" value="1"/>
</dbReference>
<organism evidence="1 2">
    <name type="scientific">Georgenia wutianyii</name>
    <dbReference type="NCBI Taxonomy" id="2585135"/>
    <lineage>
        <taxon>Bacteria</taxon>
        <taxon>Bacillati</taxon>
        <taxon>Actinomycetota</taxon>
        <taxon>Actinomycetes</taxon>
        <taxon>Micrococcales</taxon>
        <taxon>Bogoriellaceae</taxon>
        <taxon>Georgenia</taxon>
    </lineage>
</organism>
<dbReference type="RefSeq" id="WP_139947573.1">
    <property type="nucleotide sequence ID" value="NZ_CP040899.1"/>
</dbReference>
<evidence type="ECO:0000313" key="1">
    <source>
        <dbReference type="EMBL" id="QDB78251.1"/>
    </source>
</evidence>
<name>A0ABX5VKP0_9MICO</name>
<dbReference type="EMBL" id="CP040899">
    <property type="protein sequence ID" value="QDB78251.1"/>
    <property type="molecule type" value="Genomic_DNA"/>
</dbReference>
<proteinExistence type="predicted"/>
<protein>
    <submittedName>
        <fullName evidence="1">Pyrimidine dimer DNA glycosylase</fullName>
    </submittedName>
</protein>
<reference evidence="1 2" key="1">
    <citation type="submission" date="2019-05" db="EMBL/GenBank/DDBJ databases">
        <title>Georgenia *** sp. nov., and Georgenia *** sp. nov., isolated from the intestinal contents of plateau pika (Ochotona curzoniae) in the Qinghai-Tibet plateau of China.</title>
        <authorList>
            <person name="Tian Z."/>
        </authorList>
    </citation>
    <scope>NUCLEOTIDE SEQUENCE [LARGE SCALE GENOMIC DNA]</scope>
    <source>
        <strain evidence="1 2">Z294</strain>
    </source>
</reference>
<accession>A0ABX5VKP0</accession>
<gene>
    <name evidence="1" type="ORF">FE251_01820</name>
</gene>
<dbReference type="Proteomes" id="UP000313948">
    <property type="component" value="Chromosome"/>
</dbReference>
<keyword evidence="2" id="KW-1185">Reference proteome</keyword>